<dbReference type="Gene3D" id="3.40.50.1820">
    <property type="entry name" value="alpha/beta hydrolase"/>
    <property type="match status" value="1"/>
</dbReference>
<gene>
    <name evidence="1" type="ORF">PX653_10350</name>
</gene>
<keyword evidence="2" id="KW-1185">Reference proteome</keyword>
<evidence type="ECO:0000313" key="2">
    <source>
        <dbReference type="Proteomes" id="UP001216510"/>
    </source>
</evidence>
<accession>A0ABY8BIF4</accession>
<dbReference type="Proteomes" id="UP001216510">
    <property type="component" value="Chromosome"/>
</dbReference>
<evidence type="ECO:0000313" key="1">
    <source>
        <dbReference type="EMBL" id="WEF35138.1"/>
    </source>
</evidence>
<organism evidence="1 2">
    <name type="scientific">Pseudoduganella chitinolytica</name>
    <dbReference type="NCBI Taxonomy" id="34070"/>
    <lineage>
        <taxon>Bacteria</taxon>
        <taxon>Pseudomonadati</taxon>
        <taxon>Pseudomonadota</taxon>
        <taxon>Betaproteobacteria</taxon>
        <taxon>Burkholderiales</taxon>
        <taxon>Oxalobacteraceae</taxon>
        <taxon>Telluria group</taxon>
        <taxon>Pseudoduganella</taxon>
    </lineage>
</organism>
<name>A0ABY8BIF4_9BURK</name>
<dbReference type="SUPFAM" id="SSF53474">
    <property type="entry name" value="alpha/beta-Hydrolases"/>
    <property type="match status" value="1"/>
</dbReference>
<sequence>MSHTLLSLDIINAERQDAPYRYRGTTRFVLADEPGTKPIGESGLRIDKVTLPFGAGTDELRTLSIFRGAECSTGIADCSVVYMADGAGLNVLLVNALRYRAELSKFVLVGIHNASKGGSRKRIAELLQGQAPADYDAFKNFAMRTVRSYVEQGQVPKRRYVAGMSNGGAWALDMVTGQEVPFDGAIVMSPAQWTAPELGRVRGTHLYIGAGLLEGGTLRHARKISASFKREGASVTEVYPPSGHSMNSWVNIWTAAIADIAGRF</sequence>
<reference evidence="1 2" key="1">
    <citation type="submission" date="2023-02" db="EMBL/GenBank/DDBJ databases">
        <title>Gemone sequence of Telluria chitinolytica ACM 3522T.</title>
        <authorList>
            <person name="Frediansyah A."/>
            <person name="Miess H."/>
            <person name="Gross H."/>
        </authorList>
    </citation>
    <scope>NUCLEOTIDE SEQUENCE [LARGE SCALE GENOMIC DNA]</scope>
    <source>
        <strain evidence="1 2">ACM 3522</strain>
    </source>
</reference>
<evidence type="ECO:0008006" key="3">
    <source>
        <dbReference type="Google" id="ProtNLM"/>
    </source>
</evidence>
<proteinExistence type="predicted"/>
<dbReference type="EMBL" id="CP119083">
    <property type="protein sequence ID" value="WEF35138.1"/>
    <property type="molecule type" value="Genomic_DNA"/>
</dbReference>
<dbReference type="InterPro" id="IPR029058">
    <property type="entry name" value="AB_hydrolase_fold"/>
</dbReference>
<dbReference type="RefSeq" id="WP_277417808.1">
    <property type="nucleotide sequence ID" value="NZ_CP119083.1"/>
</dbReference>
<protein>
    <recommendedName>
        <fullName evidence="3">Alpha/beta hydrolase</fullName>
    </recommendedName>
</protein>